<dbReference type="HAMAP" id="MF_01987">
    <property type="entry name" value="Ribokinase"/>
    <property type="match status" value="1"/>
</dbReference>
<feature type="binding site" evidence="13">
    <location>
        <position position="285"/>
    </location>
    <ligand>
        <name>K(+)</name>
        <dbReference type="ChEBI" id="CHEBI:29103"/>
    </ligand>
</feature>
<dbReference type="PANTHER" id="PTHR10584:SF166">
    <property type="entry name" value="RIBOKINASE"/>
    <property type="match status" value="1"/>
</dbReference>
<dbReference type="InterPro" id="IPR011611">
    <property type="entry name" value="PfkB_dom"/>
</dbReference>
<keyword evidence="16" id="KW-1185">Reference proteome</keyword>
<comment type="pathway">
    <text evidence="13">Carbohydrate metabolism; D-ribose degradation; D-ribose 5-phosphate from beta-D-ribopyranose: step 2/2.</text>
</comment>
<dbReference type="InterPro" id="IPR002139">
    <property type="entry name" value="Ribo/fructo_kinase"/>
</dbReference>
<dbReference type="RefSeq" id="WP_281834078.1">
    <property type="nucleotide sequence ID" value="NZ_BSDY01000004.1"/>
</dbReference>
<organism evidence="15 16">
    <name type="scientific">Propionigenium maris DSM 9537</name>
    <dbReference type="NCBI Taxonomy" id="1123000"/>
    <lineage>
        <taxon>Bacteria</taxon>
        <taxon>Fusobacteriati</taxon>
        <taxon>Fusobacteriota</taxon>
        <taxon>Fusobacteriia</taxon>
        <taxon>Fusobacteriales</taxon>
        <taxon>Fusobacteriaceae</taxon>
        <taxon>Propionigenium</taxon>
    </lineage>
</organism>
<evidence type="ECO:0000313" key="15">
    <source>
        <dbReference type="EMBL" id="GLI55535.1"/>
    </source>
</evidence>
<evidence type="ECO:0000256" key="5">
    <source>
        <dbReference type="ARBA" id="ARBA00022679"/>
    </source>
</evidence>
<keyword evidence="7 13" id="KW-0547">Nucleotide-binding</keyword>
<evidence type="ECO:0000256" key="11">
    <source>
        <dbReference type="ARBA" id="ARBA00022958"/>
    </source>
</evidence>
<dbReference type="GO" id="GO:0004747">
    <property type="term" value="F:ribokinase activity"/>
    <property type="evidence" value="ECO:0007669"/>
    <property type="project" value="UniProtKB-UniRule"/>
</dbReference>
<dbReference type="EMBL" id="BSDY01000004">
    <property type="protein sequence ID" value="GLI55535.1"/>
    <property type="molecule type" value="Genomic_DNA"/>
</dbReference>
<comment type="caution">
    <text evidence="13">Lacks conserved residue(s) required for the propagation of feature annotation.</text>
</comment>
<evidence type="ECO:0000256" key="13">
    <source>
        <dbReference type="HAMAP-Rule" id="MF_01987"/>
    </source>
</evidence>
<feature type="binding site" evidence="13">
    <location>
        <position position="252"/>
    </location>
    <ligand>
        <name>substrate</name>
    </ligand>
</feature>
<evidence type="ECO:0000256" key="10">
    <source>
        <dbReference type="ARBA" id="ARBA00022842"/>
    </source>
</evidence>
<comment type="similarity">
    <text evidence="13">Belongs to the carbohydrate kinase PfkB family. Ribokinase subfamily.</text>
</comment>
<dbReference type="PANTHER" id="PTHR10584">
    <property type="entry name" value="SUGAR KINASE"/>
    <property type="match status" value="1"/>
</dbReference>
<reference evidence="15" key="1">
    <citation type="submission" date="2022-12" db="EMBL/GenBank/DDBJ databases">
        <title>Reference genome sequencing for broad-spectrum identification of bacterial and archaeal isolates by mass spectrometry.</title>
        <authorList>
            <person name="Sekiguchi Y."/>
            <person name="Tourlousse D.M."/>
        </authorList>
    </citation>
    <scope>NUCLEOTIDE SEQUENCE</scope>
    <source>
        <strain evidence="15">10succ1</strain>
    </source>
</reference>
<dbReference type="GO" id="GO:0005524">
    <property type="term" value="F:ATP binding"/>
    <property type="evidence" value="ECO:0007669"/>
    <property type="project" value="UniProtKB-UniRule"/>
</dbReference>
<dbReference type="EC" id="2.7.1.15" evidence="2 13"/>
<dbReference type="PRINTS" id="PR00990">
    <property type="entry name" value="RIBOKINASE"/>
</dbReference>
<dbReference type="InterPro" id="IPR029056">
    <property type="entry name" value="Ribokinase-like"/>
</dbReference>
<keyword evidence="11 13" id="KW-0630">Potassium</keyword>
<feature type="binding site" evidence="13">
    <location>
        <begin position="39"/>
        <end position="43"/>
    </location>
    <ligand>
        <name>substrate</name>
    </ligand>
</feature>
<feature type="domain" description="Carbohydrate kinase PfkB" evidence="14">
    <location>
        <begin position="1"/>
        <end position="293"/>
    </location>
</feature>
<accession>A0A9W6LN46</accession>
<feature type="binding site" evidence="13">
    <location>
        <begin position="251"/>
        <end position="252"/>
    </location>
    <ligand>
        <name>ATP</name>
        <dbReference type="ChEBI" id="CHEBI:30616"/>
    </ligand>
</feature>
<dbReference type="PROSITE" id="PS00583">
    <property type="entry name" value="PFKB_KINASES_1"/>
    <property type="match status" value="1"/>
</dbReference>
<evidence type="ECO:0000256" key="9">
    <source>
        <dbReference type="ARBA" id="ARBA00022840"/>
    </source>
</evidence>
<feature type="binding site" evidence="13">
    <location>
        <position position="291"/>
    </location>
    <ligand>
        <name>K(+)</name>
        <dbReference type="ChEBI" id="CHEBI:29103"/>
    </ligand>
</feature>
<comment type="cofactor">
    <cofactor evidence="13">
        <name>Mg(2+)</name>
        <dbReference type="ChEBI" id="CHEBI:18420"/>
    </cofactor>
    <text evidence="13">Requires a divalent cation, most likely magnesium in vivo, as an electrophilic catalyst to aid phosphoryl group transfer. It is the chelate of the metal and the nucleotide that is the actual substrate.</text>
</comment>
<dbReference type="Gene3D" id="3.40.1190.20">
    <property type="match status" value="1"/>
</dbReference>
<comment type="subcellular location">
    <subcellularLocation>
        <location evidence="13">Cytoplasm</location>
    </subcellularLocation>
</comment>
<evidence type="ECO:0000256" key="7">
    <source>
        <dbReference type="ARBA" id="ARBA00022741"/>
    </source>
</evidence>
<evidence type="ECO:0000256" key="6">
    <source>
        <dbReference type="ARBA" id="ARBA00022723"/>
    </source>
</evidence>
<dbReference type="PROSITE" id="PS00584">
    <property type="entry name" value="PFKB_KINASES_2"/>
    <property type="match status" value="1"/>
</dbReference>
<evidence type="ECO:0000259" key="14">
    <source>
        <dbReference type="Pfam" id="PF00294"/>
    </source>
</evidence>
<comment type="activity regulation">
    <text evidence="13">Activated by a monovalent cation that binds near, but not in, the active site. The most likely occupant of the site in vivo is potassium. Ion binding induces a conformational change that may alter substrate affinity.</text>
</comment>
<evidence type="ECO:0000256" key="4">
    <source>
        <dbReference type="ARBA" id="ARBA00022490"/>
    </source>
</evidence>
<proteinExistence type="inferred from homology"/>
<evidence type="ECO:0000313" key="16">
    <source>
        <dbReference type="Proteomes" id="UP001144471"/>
    </source>
</evidence>
<comment type="similarity">
    <text evidence="1">Belongs to the carbohydrate kinase pfkB family.</text>
</comment>
<feature type="binding site" evidence="13">
    <location>
        <position position="184"/>
    </location>
    <ligand>
        <name>ATP</name>
        <dbReference type="ChEBI" id="CHEBI:30616"/>
    </ligand>
</feature>
<dbReference type="Pfam" id="PF00294">
    <property type="entry name" value="PfkB"/>
    <property type="match status" value="1"/>
</dbReference>
<dbReference type="SUPFAM" id="SSF53613">
    <property type="entry name" value="Ribokinase-like"/>
    <property type="match status" value="1"/>
</dbReference>
<dbReference type="FunFam" id="3.40.1190.20:FF:000012">
    <property type="entry name" value="Ribokinase"/>
    <property type="match status" value="1"/>
</dbReference>
<feature type="binding site" evidence="13">
    <location>
        <position position="282"/>
    </location>
    <ligand>
        <name>K(+)</name>
        <dbReference type="ChEBI" id="CHEBI:29103"/>
    </ligand>
</feature>
<dbReference type="GO" id="GO:0005829">
    <property type="term" value="C:cytosol"/>
    <property type="evidence" value="ECO:0007669"/>
    <property type="project" value="TreeGrafter"/>
</dbReference>
<keyword evidence="8 13" id="KW-0418">Kinase</keyword>
<feature type="binding site" evidence="13">
    <location>
        <position position="248"/>
    </location>
    <ligand>
        <name>K(+)</name>
        <dbReference type="ChEBI" id="CHEBI:29103"/>
    </ligand>
</feature>
<feature type="active site" description="Proton acceptor" evidence="13">
    <location>
        <position position="252"/>
    </location>
</feature>
<dbReference type="GO" id="GO:0019303">
    <property type="term" value="P:D-ribose catabolic process"/>
    <property type="evidence" value="ECO:0007669"/>
    <property type="project" value="UniProtKB-UniRule"/>
</dbReference>
<feature type="binding site" evidence="13">
    <location>
        <begin position="11"/>
        <end position="13"/>
    </location>
    <ligand>
        <name>substrate</name>
    </ligand>
</feature>
<dbReference type="NCBIfam" id="TIGR02152">
    <property type="entry name" value="D_ribokin_bact"/>
    <property type="match status" value="1"/>
</dbReference>
<comment type="caution">
    <text evidence="15">The sequence shown here is derived from an EMBL/GenBank/DDBJ whole genome shotgun (WGS) entry which is preliminary data.</text>
</comment>
<dbReference type="Proteomes" id="UP001144471">
    <property type="component" value="Unassembled WGS sequence"/>
</dbReference>
<evidence type="ECO:0000256" key="2">
    <source>
        <dbReference type="ARBA" id="ARBA00012035"/>
    </source>
</evidence>
<comment type="subunit">
    <text evidence="13">Homodimer.</text>
</comment>
<feature type="binding site" evidence="13">
    <location>
        <position position="140"/>
    </location>
    <ligand>
        <name>substrate</name>
    </ligand>
</feature>
<feature type="binding site" evidence="13">
    <location>
        <begin position="220"/>
        <end position="225"/>
    </location>
    <ligand>
        <name>ATP</name>
        <dbReference type="ChEBI" id="CHEBI:30616"/>
    </ligand>
</feature>
<feature type="binding site" evidence="13">
    <location>
        <position position="246"/>
    </location>
    <ligand>
        <name>K(+)</name>
        <dbReference type="ChEBI" id="CHEBI:29103"/>
    </ligand>
</feature>
<dbReference type="InterPro" id="IPR011877">
    <property type="entry name" value="Ribokinase"/>
</dbReference>
<keyword evidence="9 13" id="KW-0067">ATP-binding</keyword>
<keyword evidence="5 13" id="KW-0808">Transferase</keyword>
<dbReference type="InterPro" id="IPR017583">
    <property type="entry name" value="Tagatose/fructose_Pkinase"/>
</dbReference>
<keyword evidence="10 13" id="KW-0460">Magnesium</keyword>
<name>A0A9W6LN46_9FUSO</name>
<evidence type="ECO:0000256" key="12">
    <source>
        <dbReference type="ARBA" id="ARBA00023277"/>
    </source>
</evidence>
<comment type="catalytic activity">
    <reaction evidence="13">
        <text>D-ribose + ATP = D-ribose 5-phosphate + ADP + H(+)</text>
        <dbReference type="Rhea" id="RHEA:13697"/>
        <dbReference type="ChEBI" id="CHEBI:15378"/>
        <dbReference type="ChEBI" id="CHEBI:30616"/>
        <dbReference type="ChEBI" id="CHEBI:47013"/>
        <dbReference type="ChEBI" id="CHEBI:78346"/>
        <dbReference type="ChEBI" id="CHEBI:456216"/>
        <dbReference type="EC" id="2.7.1.15"/>
    </reaction>
</comment>
<evidence type="ECO:0000256" key="1">
    <source>
        <dbReference type="ARBA" id="ARBA00005380"/>
    </source>
</evidence>
<dbReference type="InterPro" id="IPR002173">
    <property type="entry name" value="Carboh/pur_kinase_PfkB_CS"/>
</dbReference>
<gene>
    <name evidence="13 15" type="primary">rbsK</name>
    <name evidence="15" type="ORF">PM10SUCC1_10490</name>
</gene>
<dbReference type="AlphaFoldDB" id="A0A9W6LN46"/>
<keyword evidence="12 13" id="KW-0119">Carbohydrate metabolism</keyword>
<keyword evidence="6 13" id="KW-0479">Metal-binding</keyword>
<evidence type="ECO:0000256" key="8">
    <source>
        <dbReference type="ARBA" id="ARBA00022777"/>
    </source>
</evidence>
<evidence type="ECO:0000256" key="3">
    <source>
        <dbReference type="ARBA" id="ARBA00016943"/>
    </source>
</evidence>
<dbReference type="PIRSF" id="PIRSF000535">
    <property type="entry name" value="1PFK/6PFK/LacC"/>
    <property type="match status" value="1"/>
</dbReference>
<dbReference type="CDD" id="cd01174">
    <property type="entry name" value="ribokinase"/>
    <property type="match status" value="1"/>
</dbReference>
<protein>
    <recommendedName>
        <fullName evidence="3 13">Ribokinase</fullName>
        <shortName evidence="13">RK</shortName>
        <ecNumber evidence="2 13">2.7.1.15</ecNumber>
    </recommendedName>
</protein>
<keyword evidence="4 13" id="KW-0963">Cytoplasm</keyword>
<comment type="function">
    <text evidence="13">Catalyzes the phosphorylation of ribose at O-5 in a reaction requiring ATP and magnesium. The resulting D-ribose-5-phosphate can then be used either for sythesis of nucleotides, histidine, and tryptophan, or as a component of the pentose phosphate pathway.</text>
</comment>
<feature type="binding site" evidence="13">
    <location>
        <position position="287"/>
    </location>
    <ligand>
        <name>K(+)</name>
        <dbReference type="ChEBI" id="CHEBI:29103"/>
    </ligand>
</feature>
<dbReference type="GO" id="GO:0046872">
    <property type="term" value="F:metal ion binding"/>
    <property type="evidence" value="ECO:0007669"/>
    <property type="project" value="UniProtKB-KW"/>
</dbReference>
<sequence>MKKILVVGSINMDLVTYTSKTPKIGETVLGKTFSQIPGGKGANQAVAMARLGADVSMIGRVGKDSFGEVLIEGMRRDGLKTDGIEEVEGVSTGIASIVVDDSAHNSIIVVPGANFEIDEADLERHRKMYEESDIVVHQLETPLNVVEASLKLAKDLGKTTILNPAPAKELSDEMIANVDYLIPNETELELLSGMDVRDEEDVLKAAKVLMNKGVEKLVVTLGSKGAIYIDGNETKKVNAYKVDAVDTTAAGDSFIGGLATALANGKNFEEAMEFAARVGAITVTRRGAQTSLPRLEEVENFGGRR</sequence>